<keyword evidence="2" id="KW-1185">Reference proteome</keyword>
<sequence length="64" mass="6681">MEGGVKPRPSTASALFQSIRLKTIDTVKETSDPASRTMSSNVNGLVNGTANAVPIATVPDPIRN</sequence>
<dbReference type="Proteomes" id="UP000677918">
    <property type="component" value="Unassembled WGS sequence"/>
</dbReference>
<name>A0A8J4M4T4_9BACL</name>
<gene>
    <name evidence="1" type="ORF">XYCOK13_39000</name>
</gene>
<proteinExistence type="predicted"/>
<reference evidence="1" key="1">
    <citation type="submission" date="2021-04" db="EMBL/GenBank/DDBJ databases">
        <title>Draft genome sequence of Xylanibacillus composti strain K13.</title>
        <authorList>
            <person name="Uke A."/>
            <person name="Chhe C."/>
            <person name="Baramee S."/>
            <person name="Kosugi A."/>
        </authorList>
    </citation>
    <scope>NUCLEOTIDE SEQUENCE</scope>
    <source>
        <strain evidence="1">K13</strain>
    </source>
</reference>
<comment type="caution">
    <text evidence="1">The sequence shown here is derived from an EMBL/GenBank/DDBJ whole genome shotgun (WGS) entry which is preliminary data.</text>
</comment>
<accession>A0A8J4M4T4</accession>
<evidence type="ECO:0000313" key="1">
    <source>
        <dbReference type="EMBL" id="GIQ71076.1"/>
    </source>
</evidence>
<dbReference type="AlphaFoldDB" id="A0A8J4M4T4"/>
<dbReference type="EMBL" id="BOVK01000069">
    <property type="protein sequence ID" value="GIQ71076.1"/>
    <property type="molecule type" value="Genomic_DNA"/>
</dbReference>
<evidence type="ECO:0000313" key="2">
    <source>
        <dbReference type="Proteomes" id="UP000677918"/>
    </source>
</evidence>
<protein>
    <submittedName>
        <fullName evidence="1">Uncharacterized protein</fullName>
    </submittedName>
</protein>
<organism evidence="1 2">
    <name type="scientific">Xylanibacillus composti</name>
    <dbReference type="NCBI Taxonomy" id="1572762"/>
    <lineage>
        <taxon>Bacteria</taxon>
        <taxon>Bacillati</taxon>
        <taxon>Bacillota</taxon>
        <taxon>Bacilli</taxon>
        <taxon>Bacillales</taxon>
        <taxon>Paenibacillaceae</taxon>
        <taxon>Xylanibacillus</taxon>
    </lineage>
</organism>